<dbReference type="PROSITE" id="PS50935">
    <property type="entry name" value="SSB"/>
    <property type="match status" value="1"/>
</dbReference>
<keyword evidence="1 2" id="KW-0238">DNA-binding</keyword>
<dbReference type="AlphaFoldDB" id="A0A6A6HMH5"/>
<protein>
    <recommendedName>
        <fullName evidence="6">Nucleic acid-binding protein</fullName>
    </recommendedName>
</protein>
<feature type="region of interest" description="Disordered" evidence="3">
    <location>
        <begin position="131"/>
        <end position="153"/>
    </location>
</feature>
<organism evidence="4 5">
    <name type="scientific">Viridothelium virens</name>
    <name type="common">Speckled blister lichen</name>
    <name type="synonym">Trypethelium virens</name>
    <dbReference type="NCBI Taxonomy" id="1048519"/>
    <lineage>
        <taxon>Eukaryota</taxon>
        <taxon>Fungi</taxon>
        <taxon>Dikarya</taxon>
        <taxon>Ascomycota</taxon>
        <taxon>Pezizomycotina</taxon>
        <taxon>Dothideomycetes</taxon>
        <taxon>Dothideomycetes incertae sedis</taxon>
        <taxon>Trypetheliales</taxon>
        <taxon>Trypetheliaceae</taxon>
        <taxon>Viridothelium</taxon>
    </lineage>
</organism>
<dbReference type="Proteomes" id="UP000800092">
    <property type="component" value="Unassembled WGS sequence"/>
</dbReference>
<accession>A0A6A6HMH5</accession>
<dbReference type="Gene3D" id="2.40.50.140">
    <property type="entry name" value="Nucleic acid-binding proteins"/>
    <property type="match status" value="1"/>
</dbReference>
<name>A0A6A6HMH5_VIRVR</name>
<dbReference type="EMBL" id="ML991775">
    <property type="protein sequence ID" value="KAF2238650.1"/>
    <property type="molecule type" value="Genomic_DNA"/>
</dbReference>
<dbReference type="SUPFAM" id="SSF50249">
    <property type="entry name" value="Nucleic acid-binding proteins"/>
    <property type="match status" value="1"/>
</dbReference>
<proteinExistence type="predicted"/>
<evidence type="ECO:0000313" key="5">
    <source>
        <dbReference type="Proteomes" id="UP000800092"/>
    </source>
</evidence>
<dbReference type="CDD" id="cd04496">
    <property type="entry name" value="SSB_OBF"/>
    <property type="match status" value="1"/>
</dbReference>
<keyword evidence="5" id="KW-1185">Reference proteome</keyword>
<dbReference type="InterPro" id="IPR012340">
    <property type="entry name" value="NA-bd_OB-fold"/>
</dbReference>
<evidence type="ECO:0000256" key="2">
    <source>
        <dbReference type="PROSITE-ProRule" id="PRU00252"/>
    </source>
</evidence>
<sequence length="153" mass="17101">MFRPIILQRFSALPLSTTRSFSASTRSNLARMTIVGRLGAEPERVNTSTGKDIIRYVIGSNSGSRENQKTSWFKVTSFDENEARVNHLLSLQKGTLLYVELDPTMQTFTTDQTGPDGEPLRRTSLSLAQRSYQVLQRPSSGQDASEDISAREE</sequence>
<dbReference type="GO" id="GO:0003697">
    <property type="term" value="F:single-stranded DNA binding"/>
    <property type="evidence" value="ECO:0007669"/>
    <property type="project" value="InterPro"/>
</dbReference>
<feature type="compositionally biased region" description="Polar residues" evidence="3">
    <location>
        <begin position="131"/>
        <end position="143"/>
    </location>
</feature>
<dbReference type="InterPro" id="IPR000424">
    <property type="entry name" value="Primosome_PriB/ssb"/>
</dbReference>
<dbReference type="Pfam" id="PF00436">
    <property type="entry name" value="SSB"/>
    <property type="match status" value="1"/>
</dbReference>
<gene>
    <name evidence="4" type="ORF">EV356DRAFT_505992</name>
</gene>
<evidence type="ECO:0000256" key="1">
    <source>
        <dbReference type="ARBA" id="ARBA00023125"/>
    </source>
</evidence>
<reference evidence="4" key="1">
    <citation type="journal article" date="2020" name="Stud. Mycol.">
        <title>101 Dothideomycetes genomes: a test case for predicting lifestyles and emergence of pathogens.</title>
        <authorList>
            <person name="Haridas S."/>
            <person name="Albert R."/>
            <person name="Binder M."/>
            <person name="Bloem J."/>
            <person name="Labutti K."/>
            <person name="Salamov A."/>
            <person name="Andreopoulos B."/>
            <person name="Baker S."/>
            <person name="Barry K."/>
            <person name="Bills G."/>
            <person name="Bluhm B."/>
            <person name="Cannon C."/>
            <person name="Castanera R."/>
            <person name="Culley D."/>
            <person name="Daum C."/>
            <person name="Ezra D."/>
            <person name="Gonzalez J."/>
            <person name="Henrissat B."/>
            <person name="Kuo A."/>
            <person name="Liang C."/>
            <person name="Lipzen A."/>
            <person name="Lutzoni F."/>
            <person name="Magnuson J."/>
            <person name="Mondo S."/>
            <person name="Nolan M."/>
            <person name="Ohm R."/>
            <person name="Pangilinan J."/>
            <person name="Park H.-J."/>
            <person name="Ramirez L."/>
            <person name="Alfaro M."/>
            <person name="Sun H."/>
            <person name="Tritt A."/>
            <person name="Yoshinaga Y."/>
            <person name="Zwiers L.-H."/>
            <person name="Turgeon B."/>
            <person name="Goodwin S."/>
            <person name="Spatafora J."/>
            <person name="Crous P."/>
            <person name="Grigoriev I."/>
        </authorList>
    </citation>
    <scope>NUCLEOTIDE SEQUENCE</scope>
    <source>
        <strain evidence="4">Tuck. ex Michener</strain>
    </source>
</reference>
<dbReference type="OrthoDB" id="1078367at2759"/>
<evidence type="ECO:0000256" key="3">
    <source>
        <dbReference type="SAM" id="MobiDB-lite"/>
    </source>
</evidence>
<evidence type="ECO:0008006" key="6">
    <source>
        <dbReference type="Google" id="ProtNLM"/>
    </source>
</evidence>
<evidence type="ECO:0000313" key="4">
    <source>
        <dbReference type="EMBL" id="KAF2238650.1"/>
    </source>
</evidence>